<comment type="cofactor">
    <cofactor evidence="1">
        <name>FAD</name>
        <dbReference type="ChEBI" id="CHEBI:57692"/>
    </cofactor>
</comment>
<dbReference type="GO" id="GO:0033540">
    <property type="term" value="P:fatty acid beta-oxidation using acyl-CoA oxidase"/>
    <property type="evidence" value="ECO:0007669"/>
    <property type="project" value="TreeGrafter"/>
</dbReference>
<evidence type="ECO:0000256" key="1">
    <source>
        <dbReference type="ARBA" id="ARBA00001974"/>
    </source>
</evidence>
<comment type="caution">
    <text evidence="5">The sequence shown here is derived from an EMBL/GenBank/DDBJ whole genome shotgun (WGS) entry which is preliminary data.</text>
</comment>
<dbReference type="GO" id="GO:0071949">
    <property type="term" value="F:FAD binding"/>
    <property type="evidence" value="ECO:0007669"/>
    <property type="project" value="InterPro"/>
</dbReference>
<evidence type="ECO:0000256" key="4">
    <source>
        <dbReference type="ARBA" id="ARBA00022827"/>
    </source>
</evidence>
<dbReference type="SUPFAM" id="SSF56645">
    <property type="entry name" value="Acyl-CoA dehydrogenase NM domain-like"/>
    <property type="match status" value="1"/>
</dbReference>
<dbReference type="Gene3D" id="2.40.110.10">
    <property type="entry name" value="Butyryl-CoA Dehydrogenase, subunit A, domain 2"/>
    <property type="match status" value="1"/>
</dbReference>
<dbReference type="InterPro" id="IPR046373">
    <property type="entry name" value="Acyl-CoA_Oxase/DH_mid-dom_sf"/>
</dbReference>
<dbReference type="EMBL" id="CAJOBH010132522">
    <property type="protein sequence ID" value="CAF4765076.1"/>
    <property type="molecule type" value="Genomic_DNA"/>
</dbReference>
<comment type="pathway">
    <text evidence="2">Lipid metabolism.</text>
</comment>
<accession>A0A8S3B2K7</accession>
<dbReference type="Proteomes" id="UP000681967">
    <property type="component" value="Unassembled WGS sequence"/>
</dbReference>
<keyword evidence="4" id="KW-0274">FAD</keyword>
<gene>
    <name evidence="5" type="ORF">BYL167_LOCUS46674</name>
</gene>
<feature type="non-terminal residue" evidence="5">
    <location>
        <position position="1"/>
    </location>
</feature>
<dbReference type="GO" id="GO:0055088">
    <property type="term" value="P:lipid homeostasis"/>
    <property type="evidence" value="ECO:0007669"/>
    <property type="project" value="TreeGrafter"/>
</dbReference>
<proteinExistence type="predicted"/>
<dbReference type="PANTHER" id="PTHR10909:SF390">
    <property type="entry name" value="PEROXISOMAL ACYL-COENZYME A OXIDASE 3"/>
    <property type="match status" value="1"/>
</dbReference>
<dbReference type="GO" id="GO:0005777">
    <property type="term" value="C:peroxisome"/>
    <property type="evidence" value="ECO:0007669"/>
    <property type="project" value="InterPro"/>
</dbReference>
<dbReference type="GO" id="GO:0016402">
    <property type="term" value="F:pristanoyl-CoA oxidase activity"/>
    <property type="evidence" value="ECO:0007669"/>
    <property type="project" value="TreeGrafter"/>
</dbReference>
<feature type="non-terminal residue" evidence="5">
    <location>
        <position position="42"/>
    </location>
</feature>
<evidence type="ECO:0000313" key="5">
    <source>
        <dbReference type="EMBL" id="CAF4765076.1"/>
    </source>
</evidence>
<protein>
    <recommendedName>
        <fullName evidence="7">Acyl-CoA oxidase</fullName>
    </recommendedName>
</protein>
<organism evidence="5 6">
    <name type="scientific">Rotaria magnacalcarata</name>
    <dbReference type="NCBI Taxonomy" id="392030"/>
    <lineage>
        <taxon>Eukaryota</taxon>
        <taxon>Metazoa</taxon>
        <taxon>Spiralia</taxon>
        <taxon>Gnathifera</taxon>
        <taxon>Rotifera</taxon>
        <taxon>Eurotatoria</taxon>
        <taxon>Bdelloidea</taxon>
        <taxon>Philodinida</taxon>
        <taxon>Philodinidae</taxon>
        <taxon>Rotaria</taxon>
    </lineage>
</organism>
<dbReference type="PANTHER" id="PTHR10909">
    <property type="entry name" value="ELECTRON TRANSPORT OXIDOREDUCTASE"/>
    <property type="match status" value="1"/>
</dbReference>
<dbReference type="InterPro" id="IPR009100">
    <property type="entry name" value="AcylCoA_DH/oxidase_NM_dom_sf"/>
</dbReference>
<evidence type="ECO:0000256" key="3">
    <source>
        <dbReference type="ARBA" id="ARBA00022630"/>
    </source>
</evidence>
<name>A0A8S3B2K7_9BILA</name>
<evidence type="ECO:0000256" key="2">
    <source>
        <dbReference type="ARBA" id="ARBA00005189"/>
    </source>
</evidence>
<dbReference type="AlphaFoldDB" id="A0A8S3B2K7"/>
<dbReference type="InterPro" id="IPR012258">
    <property type="entry name" value="Acyl-CoA_oxidase"/>
</dbReference>
<evidence type="ECO:0008006" key="7">
    <source>
        <dbReference type="Google" id="ProtNLM"/>
    </source>
</evidence>
<dbReference type="GO" id="GO:0005504">
    <property type="term" value="F:fatty acid binding"/>
    <property type="evidence" value="ECO:0007669"/>
    <property type="project" value="TreeGrafter"/>
</dbReference>
<sequence>IFGCFALTELAHGSNTKEMKTTATYDPSTQEFVLNTPDIEAM</sequence>
<evidence type="ECO:0000313" key="6">
    <source>
        <dbReference type="Proteomes" id="UP000681967"/>
    </source>
</evidence>
<keyword evidence="3" id="KW-0285">Flavoprotein</keyword>
<reference evidence="5" key="1">
    <citation type="submission" date="2021-02" db="EMBL/GenBank/DDBJ databases">
        <authorList>
            <person name="Nowell W R."/>
        </authorList>
    </citation>
    <scope>NUCLEOTIDE SEQUENCE</scope>
</reference>